<proteinExistence type="predicted"/>
<feature type="transmembrane region" description="Helical" evidence="2">
    <location>
        <begin position="168"/>
        <end position="188"/>
    </location>
</feature>
<dbReference type="Proteomes" id="UP000076727">
    <property type="component" value="Unassembled WGS sequence"/>
</dbReference>
<reference evidence="3 4" key="1">
    <citation type="journal article" date="2016" name="Mol. Biol. Evol.">
        <title>Comparative Genomics of Early-Diverging Mushroom-Forming Fungi Provides Insights into the Origins of Lignocellulose Decay Capabilities.</title>
        <authorList>
            <person name="Nagy L.G."/>
            <person name="Riley R."/>
            <person name="Tritt A."/>
            <person name="Adam C."/>
            <person name="Daum C."/>
            <person name="Floudas D."/>
            <person name="Sun H."/>
            <person name="Yadav J.S."/>
            <person name="Pangilinan J."/>
            <person name="Larsson K.H."/>
            <person name="Matsuura K."/>
            <person name="Barry K."/>
            <person name="Labutti K."/>
            <person name="Kuo R."/>
            <person name="Ohm R.A."/>
            <person name="Bhattacharya S.S."/>
            <person name="Shirouzu T."/>
            <person name="Yoshinaga Y."/>
            <person name="Martin F.M."/>
            <person name="Grigoriev I.V."/>
            <person name="Hibbett D.S."/>
        </authorList>
    </citation>
    <scope>NUCLEOTIDE SEQUENCE [LARGE SCALE GENOMIC DNA]</scope>
    <source>
        <strain evidence="3 4">L-15889</strain>
    </source>
</reference>
<dbReference type="EMBL" id="KV429141">
    <property type="protein sequence ID" value="KZT64096.1"/>
    <property type="molecule type" value="Genomic_DNA"/>
</dbReference>
<sequence length="195" mass="20658">MRPTTPLRRALNAETLGASLRSSSSTSTSAGAVSSRRQLATISADMPGETPELQIFDIFDAPARLGTSPMRLRIPPRSPSSPSMSQPRNQPIRLMVPTPVIFDGPSGTPPRSPPSSSVSPVSASAPAAFFDPLPHSLPPPETFDGPAHTRGPRREVRPTATTQKKTSWLTPSFLMPLLGVSGAGLFGLNKKAELK</sequence>
<dbReference type="OrthoDB" id="2802753at2759"/>
<feature type="compositionally biased region" description="Low complexity" evidence="1">
    <location>
        <begin position="15"/>
        <end position="37"/>
    </location>
</feature>
<keyword evidence="2" id="KW-0472">Membrane</keyword>
<keyword evidence="2" id="KW-0812">Transmembrane</keyword>
<organism evidence="3 4">
    <name type="scientific">Daedalea quercina L-15889</name>
    <dbReference type="NCBI Taxonomy" id="1314783"/>
    <lineage>
        <taxon>Eukaryota</taxon>
        <taxon>Fungi</taxon>
        <taxon>Dikarya</taxon>
        <taxon>Basidiomycota</taxon>
        <taxon>Agaricomycotina</taxon>
        <taxon>Agaricomycetes</taxon>
        <taxon>Polyporales</taxon>
        <taxon>Fomitopsis</taxon>
    </lineage>
</organism>
<evidence type="ECO:0000256" key="2">
    <source>
        <dbReference type="SAM" id="Phobius"/>
    </source>
</evidence>
<dbReference type="AlphaFoldDB" id="A0A165L8X9"/>
<feature type="region of interest" description="Disordered" evidence="1">
    <location>
        <begin position="14"/>
        <end position="49"/>
    </location>
</feature>
<feature type="compositionally biased region" description="Low complexity" evidence="1">
    <location>
        <begin position="68"/>
        <end position="88"/>
    </location>
</feature>
<evidence type="ECO:0000256" key="1">
    <source>
        <dbReference type="SAM" id="MobiDB-lite"/>
    </source>
</evidence>
<name>A0A165L8X9_9APHY</name>
<keyword evidence="4" id="KW-1185">Reference proteome</keyword>
<accession>A0A165L8X9</accession>
<evidence type="ECO:0000313" key="3">
    <source>
        <dbReference type="EMBL" id="KZT64096.1"/>
    </source>
</evidence>
<feature type="region of interest" description="Disordered" evidence="1">
    <location>
        <begin position="66"/>
        <end position="167"/>
    </location>
</feature>
<feature type="compositionally biased region" description="Low complexity" evidence="1">
    <location>
        <begin position="114"/>
        <end position="128"/>
    </location>
</feature>
<evidence type="ECO:0000313" key="4">
    <source>
        <dbReference type="Proteomes" id="UP000076727"/>
    </source>
</evidence>
<protein>
    <submittedName>
        <fullName evidence="3">Uncharacterized protein</fullName>
    </submittedName>
</protein>
<gene>
    <name evidence="3" type="ORF">DAEQUDRAFT_733055</name>
</gene>
<keyword evidence="2" id="KW-1133">Transmembrane helix</keyword>